<reference evidence="1" key="2">
    <citation type="submission" date="2004-02" db="EMBL/GenBank/DDBJ databases">
        <authorList>
            <consortium name="Genoscope"/>
            <consortium name="Whitehead Institute Centre for Genome Research"/>
        </authorList>
    </citation>
    <scope>NUCLEOTIDE SEQUENCE</scope>
</reference>
<protein>
    <submittedName>
        <fullName evidence="1">(spotted green pufferfish) hypothetical protein</fullName>
    </submittedName>
</protein>
<accession>Q4SJI8</accession>
<gene>
    <name evidence="1" type="ORF">GSTENG00017187001</name>
</gene>
<evidence type="ECO:0000313" key="1">
    <source>
        <dbReference type="EMBL" id="CAF99194.1"/>
    </source>
</evidence>
<proteinExistence type="predicted"/>
<dbReference type="AlphaFoldDB" id="Q4SJI8"/>
<sequence>MELKLDADLCGFCGQVDELGQTRCVVCDGAERKAFSSIAAGNRLAKPGFVSSGLEEEESSNKNQTQTFGQGDGAMNDLITAYETVCYEVNAVHYLNRSQGTHMVHLNHALLPHFPCMFSSVALRARLFFLGEDEKEVLQSFWKDQQTAETVKVPGLK</sequence>
<name>Q4SJI8_TETNG</name>
<comment type="caution">
    <text evidence="1">The sequence shown here is derived from an EMBL/GenBank/DDBJ whole genome shotgun (WGS) entry which is preliminary data.</text>
</comment>
<dbReference type="EMBL" id="CAAE01014575">
    <property type="protein sequence ID" value="CAF99194.1"/>
    <property type="molecule type" value="Genomic_DNA"/>
</dbReference>
<reference evidence="1" key="1">
    <citation type="journal article" date="2004" name="Nature">
        <title>Genome duplication in the teleost fish Tetraodon nigroviridis reveals the early vertebrate proto-karyotype.</title>
        <authorList>
            <person name="Jaillon O."/>
            <person name="Aury J.-M."/>
            <person name="Brunet F."/>
            <person name="Petit J.-L."/>
            <person name="Stange-Thomann N."/>
            <person name="Mauceli E."/>
            <person name="Bouneau L."/>
            <person name="Fischer C."/>
            <person name="Ozouf-Costaz C."/>
            <person name="Bernot A."/>
            <person name="Nicaud S."/>
            <person name="Jaffe D."/>
            <person name="Fisher S."/>
            <person name="Lutfalla G."/>
            <person name="Dossat C."/>
            <person name="Segurens B."/>
            <person name="Dasilva C."/>
            <person name="Salanoubat M."/>
            <person name="Levy M."/>
            <person name="Boudet N."/>
            <person name="Castellano S."/>
            <person name="Anthouard V."/>
            <person name="Jubin C."/>
            <person name="Castelli V."/>
            <person name="Katinka M."/>
            <person name="Vacherie B."/>
            <person name="Biemont C."/>
            <person name="Skalli Z."/>
            <person name="Cattolico L."/>
            <person name="Poulain J."/>
            <person name="De Berardinis V."/>
            <person name="Cruaud C."/>
            <person name="Duprat S."/>
            <person name="Brottier P."/>
            <person name="Coutanceau J.-P."/>
            <person name="Gouzy J."/>
            <person name="Parra G."/>
            <person name="Lardier G."/>
            <person name="Chapple C."/>
            <person name="McKernan K.J."/>
            <person name="McEwan P."/>
            <person name="Bosak S."/>
            <person name="Kellis M."/>
            <person name="Volff J.-N."/>
            <person name="Guigo R."/>
            <person name="Zody M.C."/>
            <person name="Mesirov J."/>
            <person name="Lindblad-Toh K."/>
            <person name="Birren B."/>
            <person name="Nusbaum C."/>
            <person name="Kahn D."/>
            <person name="Robinson-Rechavi M."/>
            <person name="Laudet V."/>
            <person name="Schachter V."/>
            <person name="Quetier F."/>
            <person name="Saurin W."/>
            <person name="Scarpelli C."/>
            <person name="Wincker P."/>
            <person name="Lander E.S."/>
            <person name="Weissenbach J."/>
            <person name="Roest Crollius H."/>
        </authorList>
    </citation>
    <scope>NUCLEOTIDE SEQUENCE [LARGE SCALE GENOMIC DNA]</scope>
</reference>
<organism evidence="1">
    <name type="scientific">Tetraodon nigroviridis</name>
    <name type="common">Spotted green pufferfish</name>
    <name type="synonym">Chelonodon nigroviridis</name>
    <dbReference type="NCBI Taxonomy" id="99883"/>
    <lineage>
        <taxon>Eukaryota</taxon>
        <taxon>Metazoa</taxon>
        <taxon>Chordata</taxon>
        <taxon>Craniata</taxon>
        <taxon>Vertebrata</taxon>
        <taxon>Euteleostomi</taxon>
        <taxon>Actinopterygii</taxon>
        <taxon>Neopterygii</taxon>
        <taxon>Teleostei</taxon>
        <taxon>Neoteleostei</taxon>
        <taxon>Acanthomorphata</taxon>
        <taxon>Eupercaria</taxon>
        <taxon>Tetraodontiformes</taxon>
        <taxon>Tetradontoidea</taxon>
        <taxon>Tetraodontidae</taxon>
        <taxon>Tetraodon</taxon>
    </lineage>
</organism>
<dbReference type="KEGG" id="tng:GSTEN00017187G001"/>